<feature type="compositionally biased region" description="Gly residues" evidence="1">
    <location>
        <begin position="72"/>
        <end position="82"/>
    </location>
</feature>
<protein>
    <submittedName>
        <fullName evidence="3">DnaJ domain-containing protein</fullName>
    </submittedName>
</protein>
<dbReference type="PROSITE" id="PS00636">
    <property type="entry name" value="DNAJ_1"/>
    <property type="match status" value="1"/>
</dbReference>
<feature type="compositionally biased region" description="Basic residues" evidence="1">
    <location>
        <begin position="908"/>
        <end position="920"/>
    </location>
</feature>
<feature type="region of interest" description="Disordered" evidence="1">
    <location>
        <begin position="498"/>
        <end position="843"/>
    </location>
</feature>
<feature type="compositionally biased region" description="Polar residues" evidence="1">
    <location>
        <begin position="708"/>
        <end position="733"/>
    </location>
</feature>
<dbReference type="CDD" id="cd06257">
    <property type="entry name" value="DnaJ"/>
    <property type="match status" value="1"/>
</dbReference>
<feature type="compositionally biased region" description="Low complexity" evidence="1">
    <location>
        <begin position="694"/>
        <end position="707"/>
    </location>
</feature>
<reference evidence="3" key="1">
    <citation type="journal article" date="2021" name="Mol. Plant Microbe Interact.">
        <title>Complete Genome Sequence of the Plant-Pathogenic Fungus Colletotrichum lupini.</title>
        <authorList>
            <person name="Baroncelli R."/>
            <person name="Pensec F."/>
            <person name="Da Lio D."/>
            <person name="Boufleur T."/>
            <person name="Vicente I."/>
            <person name="Sarrocco S."/>
            <person name="Picot A."/>
            <person name="Baraldi E."/>
            <person name="Sukno S."/>
            <person name="Thon M."/>
            <person name="Le Floch G."/>
        </authorList>
    </citation>
    <scope>NUCLEOTIDE SEQUENCE</scope>
    <source>
        <strain evidence="3">IMI 504893</strain>
    </source>
</reference>
<accession>A0A9Q8T7L3</accession>
<feature type="region of interest" description="Disordered" evidence="1">
    <location>
        <begin position="1110"/>
        <end position="1129"/>
    </location>
</feature>
<feature type="compositionally biased region" description="Polar residues" evidence="1">
    <location>
        <begin position="92"/>
        <end position="106"/>
    </location>
</feature>
<feature type="domain" description="J" evidence="2">
    <location>
        <begin position="351"/>
        <end position="410"/>
    </location>
</feature>
<dbReference type="FunFam" id="1.10.287.110:FF:000096">
    <property type="entry name" value="DnaJ domain protein"/>
    <property type="match status" value="1"/>
</dbReference>
<dbReference type="KEGG" id="clup:CLUP02_15107"/>
<dbReference type="GO" id="GO:0005737">
    <property type="term" value="C:cytoplasm"/>
    <property type="evidence" value="ECO:0007669"/>
    <property type="project" value="TreeGrafter"/>
</dbReference>
<proteinExistence type="predicted"/>
<dbReference type="SMART" id="SM00271">
    <property type="entry name" value="DnaJ"/>
    <property type="match status" value="1"/>
</dbReference>
<dbReference type="PANTHER" id="PTHR44029">
    <property type="entry name" value="DNAJ HOMOLOG SUBFAMILY C MEMBER 21"/>
    <property type="match status" value="1"/>
</dbReference>
<dbReference type="PANTHER" id="PTHR44029:SF1">
    <property type="entry name" value="DNAJ HOMOLOG SUBFAMILY C MEMBER 21"/>
    <property type="match status" value="1"/>
</dbReference>
<feature type="compositionally biased region" description="Polar residues" evidence="1">
    <location>
        <begin position="553"/>
        <end position="565"/>
    </location>
</feature>
<dbReference type="Proteomes" id="UP000830671">
    <property type="component" value="Chromosome 8"/>
</dbReference>
<evidence type="ECO:0000256" key="1">
    <source>
        <dbReference type="SAM" id="MobiDB-lite"/>
    </source>
</evidence>
<gene>
    <name evidence="3" type="ORF">CLUP02_15107</name>
</gene>
<dbReference type="GeneID" id="73349041"/>
<feature type="compositionally biased region" description="Polar residues" evidence="1">
    <location>
        <begin position="631"/>
        <end position="648"/>
    </location>
</feature>
<feature type="region of interest" description="Disordered" evidence="1">
    <location>
        <begin position="857"/>
        <end position="1083"/>
    </location>
</feature>
<feature type="compositionally biased region" description="Basic and acidic residues" evidence="1">
    <location>
        <begin position="785"/>
        <end position="800"/>
    </location>
</feature>
<sequence length="1250" mass="136359">MLGNASRLPVFHARTIPHPSPPPIADIVRRGVFGEIEGESRRHSGMPYVMQKREHNSVKRTYTRRAAKRGGKGGGNGWGARGSWGSSSGKSCVSSTSPLPSGTRGSRPTLAHGSQLLASPAAAAASQFDVISQNDGEGPTSASELPAAPVPSLTGWLDFSARHAYPASDRFSSSPHGACFRHPASTHILVAICGEQLPTFFPSSYDWATATLVLLPRLLTSSKTTAVPFTTITSACENIYYFVPNYPKPQPFDRPSEDEPTSANVVEIEAADSYCDYVSRTEITPPITQATLLSYATPRPTQHKAVCLDPGNLQHRQAAKLLSITSSSTFPESLVCRTSITVRMGGVDMSRDYYADLELPADADTNEIKKQFRKLALKYHPDRNPGREAEVNSRFQVIQSAHEILTDPQQRAKYDAGRTRSRYPTASGVRGNPWQNAGANFPPPPRRNATARNPPPPPPASGASRYRNFASGAAPTAKAQTRDDPEAKRNAWHAFENMKGRASQSQPKPAKAPETPKRPVPRTPSQKQRAEASFGRKPGYTPHSPVPADEPPVNSSNYSTSSRHTNIFADNARRQQEAGVPDPLAQFRDSDSRQSTPYMSHGGEKLNPFDGISVGRAKSTRESPRPPQDSYGPNLSPGSARQRAQSVPRQARTEPSSPRTSTSTPQEDRPNTAAATASNSPKDPFRSRASARYTPPNTATGPGPNNAQAKATASQNPNGAGNIHTAQGSSMYGTSFPPGSFPPFAVPNLRRKSAAEARTQCATQHPLPEQSSNADLHDSPSPSGDRSRRDSLTPFERKQGELLSKLVKRQAPDLTPLSRDKRYTIGTHHDVAPNQADKKITNSFNFPIDDDTFARTAAPEQPAFSRRSTEEIDTSFVNGDGPDAWKFSAGSPIQDQAAKVRSQSGSRVGRRSPIKRPSLRHQKDMSGQPAGSPSAEGKFDAQDWTQQIGAQNFVPHKTHSTSTSPTRISRVNSRKTKVKPTAGGNAGLVNDDYDSDEETEWRGRKSMAEPAGANSPNAMDIDPPQTGTSQKRDHSNSARNIPVEPSRPEWRPGNGLQENGPKLPARKPEFNPNNAGSEDSEEFRASLADLKNVAPFAQNSSGLGSLNDLKTSLPFESQPSGRAPIEKEKKPSLDFPVIPQAPRPPPTFAVNLKPTGGAWQKYTQDFQSYVLRWEIFNAQVIEHFNARKANIADLRARKGYSFLVSRGDDEIHEYLEWMAQDKEVRRKWAVACEDHEARIREFMVYKGKMA</sequence>
<dbReference type="PRINTS" id="PR00625">
    <property type="entry name" value="JDOMAIN"/>
</dbReference>
<dbReference type="InterPro" id="IPR051964">
    <property type="entry name" value="Chaperone_stress_response"/>
</dbReference>
<dbReference type="InterPro" id="IPR018253">
    <property type="entry name" value="DnaJ_domain_CS"/>
</dbReference>
<evidence type="ECO:0000313" key="3">
    <source>
        <dbReference type="EMBL" id="UQC89576.1"/>
    </source>
</evidence>
<evidence type="ECO:0000259" key="2">
    <source>
        <dbReference type="SMART" id="SM00271"/>
    </source>
</evidence>
<dbReference type="EMBL" id="CP019480">
    <property type="protein sequence ID" value="UQC89576.1"/>
    <property type="molecule type" value="Genomic_DNA"/>
</dbReference>
<feature type="compositionally biased region" description="Basic and acidic residues" evidence="1">
    <location>
        <begin position="818"/>
        <end position="840"/>
    </location>
</feature>
<dbReference type="InterPro" id="IPR001623">
    <property type="entry name" value="DnaJ_domain"/>
</dbReference>
<dbReference type="RefSeq" id="XP_049151177.1">
    <property type="nucleotide sequence ID" value="XM_049294031.1"/>
</dbReference>
<feature type="compositionally biased region" description="Basic residues" evidence="1">
    <location>
        <begin position="61"/>
        <end position="71"/>
    </location>
</feature>
<feature type="region of interest" description="Disordered" evidence="1">
    <location>
        <begin position="402"/>
        <end position="467"/>
    </location>
</feature>
<evidence type="ECO:0000313" key="4">
    <source>
        <dbReference type="Proteomes" id="UP000830671"/>
    </source>
</evidence>
<dbReference type="Gene3D" id="1.10.287.110">
    <property type="entry name" value="DnaJ domain"/>
    <property type="match status" value="1"/>
</dbReference>
<feature type="compositionally biased region" description="Polar residues" evidence="1">
    <location>
        <begin position="1110"/>
        <end position="1120"/>
    </location>
</feature>
<dbReference type="AlphaFoldDB" id="A0A9Q8T7L3"/>
<dbReference type="Pfam" id="PF00226">
    <property type="entry name" value="DnaJ"/>
    <property type="match status" value="1"/>
</dbReference>
<feature type="region of interest" description="Disordered" evidence="1">
    <location>
        <begin position="56"/>
        <end position="111"/>
    </location>
</feature>
<feature type="compositionally biased region" description="Low complexity" evidence="1">
    <location>
        <begin position="653"/>
        <end position="665"/>
    </location>
</feature>
<organism evidence="3 4">
    <name type="scientific">Colletotrichum lupini</name>
    <dbReference type="NCBI Taxonomy" id="145971"/>
    <lineage>
        <taxon>Eukaryota</taxon>
        <taxon>Fungi</taxon>
        <taxon>Dikarya</taxon>
        <taxon>Ascomycota</taxon>
        <taxon>Pezizomycotina</taxon>
        <taxon>Sordariomycetes</taxon>
        <taxon>Hypocreomycetidae</taxon>
        <taxon>Glomerellales</taxon>
        <taxon>Glomerellaceae</taxon>
        <taxon>Colletotrichum</taxon>
        <taxon>Colletotrichum acutatum species complex</taxon>
    </lineage>
</organism>
<dbReference type="InterPro" id="IPR036869">
    <property type="entry name" value="J_dom_sf"/>
</dbReference>
<name>A0A9Q8T7L3_9PEZI</name>
<dbReference type="SUPFAM" id="SSF46565">
    <property type="entry name" value="Chaperone J-domain"/>
    <property type="match status" value="1"/>
</dbReference>
<keyword evidence="4" id="KW-1185">Reference proteome</keyword>